<dbReference type="InterPro" id="IPR036259">
    <property type="entry name" value="MFS_trans_sf"/>
</dbReference>
<evidence type="ECO:0000256" key="1">
    <source>
        <dbReference type="SAM" id="Phobius"/>
    </source>
</evidence>
<proteinExistence type="predicted"/>
<evidence type="ECO:0008006" key="4">
    <source>
        <dbReference type="Google" id="ProtNLM"/>
    </source>
</evidence>
<keyword evidence="1" id="KW-0472">Membrane</keyword>
<feature type="transmembrane region" description="Helical" evidence="1">
    <location>
        <begin position="40"/>
        <end position="59"/>
    </location>
</feature>
<name>A0ABP0G5C9_CLALP</name>
<dbReference type="EMBL" id="CAWYQH010000103">
    <property type="protein sequence ID" value="CAK8687017.1"/>
    <property type="molecule type" value="Genomic_DNA"/>
</dbReference>
<feature type="transmembrane region" description="Helical" evidence="1">
    <location>
        <begin position="65"/>
        <end position="84"/>
    </location>
</feature>
<keyword evidence="3" id="KW-1185">Reference proteome</keyword>
<keyword evidence="1" id="KW-0812">Transmembrane</keyword>
<dbReference type="Gene3D" id="1.20.1250.20">
    <property type="entry name" value="MFS general substrate transporter like domains"/>
    <property type="match status" value="1"/>
</dbReference>
<evidence type="ECO:0000313" key="2">
    <source>
        <dbReference type="EMBL" id="CAK8687017.1"/>
    </source>
</evidence>
<sequence>MSVSATVGVLGGGADAVFSAIMIDLFGVAKYSSVFGYTNVITYIMGMLGVVALGNIIDLFGSETIAFIIGGCSLLLSSGFILLINSRIRTMATT</sequence>
<comment type="caution">
    <text evidence="2">The sequence shown here is derived from an EMBL/GenBank/DDBJ whole genome shotgun (WGS) entry which is preliminary data.</text>
</comment>
<dbReference type="SUPFAM" id="SSF103473">
    <property type="entry name" value="MFS general substrate transporter"/>
    <property type="match status" value="1"/>
</dbReference>
<evidence type="ECO:0000313" key="3">
    <source>
        <dbReference type="Proteomes" id="UP001642483"/>
    </source>
</evidence>
<keyword evidence="1" id="KW-1133">Transmembrane helix</keyword>
<feature type="transmembrane region" description="Helical" evidence="1">
    <location>
        <begin position="6"/>
        <end position="28"/>
    </location>
</feature>
<protein>
    <recommendedName>
        <fullName evidence="4">Major facilitator superfamily (MFS) profile domain-containing protein</fullName>
    </recommendedName>
</protein>
<reference evidence="2 3" key="1">
    <citation type="submission" date="2024-02" db="EMBL/GenBank/DDBJ databases">
        <authorList>
            <person name="Daric V."/>
            <person name="Darras S."/>
        </authorList>
    </citation>
    <scope>NUCLEOTIDE SEQUENCE [LARGE SCALE GENOMIC DNA]</scope>
</reference>
<accession>A0ABP0G5C9</accession>
<organism evidence="2 3">
    <name type="scientific">Clavelina lepadiformis</name>
    <name type="common">Light-bulb sea squirt</name>
    <name type="synonym">Ascidia lepadiformis</name>
    <dbReference type="NCBI Taxonomy" id="159417"/>
    <lineage>
        <taxon>Eukaryota</taxon>
        <taxon>Metazoa</taxon>
        <taxon>Chordata</taxon>
        <taxon>Tunicata</taxon>
        <taxon>Ascidiacea</taxon>
        <taxon>Aplousobranchia</taxon>
        <taxon>Clavelinidae</taxon>
        <taxon>Clavelina</taxon>
    </lineage>
</organism>
<dbReference type="Proteomes" id="UP001642483">
    <property type="component" value="Unassembled WGS sequence"/>
</dbReference>
<gene>
    <name evidence="2" type="ORF">CVLEPA_LOCUS19049</name>
</gene>